<dbReference type="OrthoDB" id="7595406at2"/>
<gene>
    <name evidence="2" type="ordered locus">Rfer_4422</name>
</gene>
<keyword evidence="1" id="KW-1133">Transmembrane helix</keyword>
<accession>Q21Q37</accession>
<dbReference type="eggNOG" id="ENOG502ZDAZ">
    <property type="taxonomic scope" value="Bacteria"/>
</dbReference>
<feature type="transmembrane region" description="Helical" evidence="1">
    <location>
        <begin position="24"/>
        <end position="50"/>
    </location>
</feature>
<evidence type="ECO:0000313" key="2">
    <source>
        <dbReference type="EMBL" id="ABD72108.1"/>
    </source>
</evidence>
<keyword evidence="2" id="KW-0614">Plasmid</keyword>
<dbReference type="AlphaFoldDB" id="Q21Q37"/>
<keyword evidence="1" id="KW-0812">Transmembrane</keyword>
<evidence type="ECO:0000256" key="1">
    <source>
        <dbReference type="SAM" id="Phobius"/>
    </source>
</evidence>
<evidence type="ECO:0000313" key="3">
    <source>
        <dbReference type="Proteomes" id="UP000008332"/>
    </source>
</evidence>
<dbReference type="EMBL" id="CP000268">
    <property type="protein sequence ID" value="ABD72108.1"/>
    <property type="molecule type" value="Genomic_DNA"/>
</dbReference>
<proteinExistence type="predicted"/>
<dbReference type="RefSeq" id="WP_011458631.1">
    <property type="nucleotide sequence ID" value="NC_007901.1"/>
</dbReference>
<keyword evidence="1" id="KW-0472">Membrane</keyword>
<geneLocation type="plasmid" evidence="3">
    <name>pDSM15236</name>
</geneLocation>
<name>Q21Q37_ALBFT</name>
<keyword evidence="3" id="KW-1185">Reference proteome</keyword>
<dbReference type="Proteomes" id="UP000008332">
    <property type="component" value="Plasmid unnamed1"/>
</dbReference>
<reference evidence="3" key="1">
    <citation type="submission" date="2006-02" db="EMBL/GenBank/DDBJ databases">
        <title>Complete sequence of plasmid 1 of Rhodoferax ferrireducens DSM 15236.</title>
        <authorList>
            <person name="Copeland A."/>
            <person name="Lucas S."/>
            <person name="Lapidus A."/>
            <person name="Barry K."/>
            <person name="Detter J.C."/>
            <person name="Glavina del Rio T."/>
            <person name="Hammon N."/>
            <person name="Israni S."/>
            <person name="Pitluck S."/>
            <person name="Brettin T."/>
            <person name="Bruce D."/>
            <person name="Han C."/>
            <person name="Tapia R."/>
            <person name="Gilna P."/>
            <person name="Kiss H."/>
            <person name="Schmutz J."/>
            <person name="Larimer F."/>
            <person name="Land M."/>
            <person name="Kyrpides N."/>
            <person name="Ivanova N."/>
            <person name="Richardson P."/>
        </authorList>
    </citation>
    <scope>NUCLEOTIDE SEQUENCE [LARGE SCALE GENOMIC DNA]</scope>
    <source>
        <strain evidence="3">ATCC BAA-621 / DSM 15236 / T118</strain>
        <plasmid evidence="3">Plasmid pDSM15236</plasmid>
    </source>
</reference>
<dbReference type="KEGG" id="rfr:Rfer_4422"/>
<organism evidence="2 3">
    <name type="scientific">Albidiferax ferrireducens (strain ATCC BAA-621 / DSM 15236 / T118)</name>
    <name type="common">Rhodoferax ferrireducens</name>
    <dbReference type="NCBI Taxonomy" id="338969"/>
    <lineage>
        <taxon>Bacteria</taxon>
        <taxon>Pseudomonadati</taxon>
        <taxon>Pseudomonadota</taxon>
        <taxon>Betaproteobacteria</taxon>
        <taxon>Burkholderiales</taxon>
        <taxon>Comamonadaceae</taxon>
        <taxon>Rhodoferax</taxon>
    </lineage>
</organism>
<protein>
    <submittedName>
        <fullName evidence="2">Uncharacterized protein</fullName>
    </submittedName>
</protein>
<sequence length="147" mass="16346">MSSDNQVYCNIGAFKPSTTPWLTALRAGVVGLVLRIALRFNFVVVLIGVARSGKTYLLERTTPGKIIDESRYWRTSAKPPVFDVSTVPNGLFAIDESACFERGSLSEGIKRLASRAFIICVQRRNDLDNMGIREALNGRRILVLEIK</sequence>
<dbReference type="HOGENOM" id="CLU_1766554_0_0_4"/>